<sequence>MDYSIYIRPLLISDAEKSFLWRNDPDLWRHTREEWSKCTELESEVSWIKYTLEKTTDKCFAICLNSPDQHIGNVELTNIADQKARCSVLIGEKVLWGKGIAKRAINLVSDYAFSYQKLKALFIEVYKENYASLSAYKKCGFVEDGLLENGFVLLILNSEKYFANKSKAHE</sequence>
<evidence type="ECO:0000313" key="3">
    <source>
        <dbReference type="Proteomes" id="UP000248198"/>
    </source>
</evidence>
<organism evidence="2 3">
    <name type="scientific">Pedobacter nutrimenti</name>
    <dbReference type="NCBI Taxonomy" id="1241337"/>
    <lineage>
        <taxon>Bacteria</taxon>
        <taxon>Pseudomonadati</taxon>
        <taxon>Bacteroidota</taxon>
        <taxon>Sphingobacteriia</taxon>
        <taxon>Sphingobacteriales</taxon>
        <taxon>Sphingobacteriaceae</taxon>
        <taxon>Pedobacter</taxon>
    </lineage>
</organism>
<dbReference type="Pfam" id="PF13302">
    <property type="entry name" value="Acetyltransf_3"/>
    <property type="match status" value="1"/>
</dbReference>
<dbReference type="InterPro" id="IPR000182">
    <property type="entry name" value="GNAT_dom"/>
</dbReference>
<proteinExistence type="predicted"/>
<dbReference type="InterPro" id="IPR016181">
    <property type="entry name" value="Acyl_CoA_acyltransferase"/>
</dbReference>
<dbReference type="Proteomes" id="UP000248198">
    <property type="component" value="Unassembled WGS sequence"/>
</dbReference>
<name>A0A318UE53_9SPHI</name>
<reference evidence="2 3" key="1">
    <citation type="submission" date="2018-06" db="EMBL/GenBank/DDBJ databases">
        <title>Genomic Encyclopedia of Archaeal and Bacterial Type Strains, Phase II (KMG-II): from individual species to whole genera.</title>
        <authorList>
            <person name="Goeker M."/>
        </authorList>
    </citation>
    <scope>NUCLEOTIDE SEQUENCE [LARGE SCALE GENOMIC DNA]</scope>
    <source>
        <strain evidence="2 3">DSM 27372</strain>
    </source>
</reference>
<keyword evidence="3" id="KW-1185">Reference proteome</keyword>
<dbReference type="Gene3D" id="3.40.630.30">
    <property type="match status" value="1"/>
</dbReference>
<dbReference type="RefSeq" id="WP_110829381.1">
    <property type="nucleotide sequence ID" value="NZ_QKLU01000003.1"/>
</dbReference>
<dbReference type="GO" id="GO:0016747">
    <property type="term" value="F:acyltransferase activity, transferring groups other than amino-acyl groups"/>
    <property type="evidence" value="ECO:0007669"/>
    <property type="project" value="InterPro"/>
</dbReference>
<protein>
    <submittedName>
        <fullName evidence="2">RimJ/RimL family protein N-acetyltransferase</fullName>
    </submittedName>
</protein>
<evidence type="ECO:0000259" key="1">
    <source>
        <dbReference type="PROSITE" id="PS51186"/>
    </source>
</evidence>
<dbReference type="PANTHER" id="PTHR43415">
    <property type="entry name" value="SPERMIDINE N(1)-ACETYLTRANSFERASE"/>
    <property type="match status" value="1"/>
</dbReference>
<dbReference type="SUPFAM" id="SSF55729">
    <property type="entry name" value="Acyl-CoA N-acyltransferases (Nat)"/>
    <property type="match status" value="1"/>
</dbReference>
<keyword evidence="2" id="KW-0808">Transferase</keyword>
<evidence type="ECO:0000313" key="2">
    <source>
        <dbReference type="EMBL" id="PYF74674.1"/>
    </source>
</evidence>
<dbReference type="PANTHER" id="PTHR43415:SF3">
    <property type="entry name" value="GNAT-FAMILY ACETYLTRANSFERASE"/>
    <property type="match status" value="1"/>
</dbReference>
<gene>
    <name evidence="2" type="ORF">B0O44_103119</name>
</gene>
<dbReference type="PROSITE" id="PS51186">
    <property type="entry name" value="GNAT"/>
    <property type="match status" value="1"/>
</dbReference>
<feature type="domain" description="N-acetyltransferase" evidence="1">
    <location>
        <begin position="5"/>
        <end position="159"/>
    </location>
</feature>
<dbReference type="AlphaFoldDB" id="A0A318UE53"/>
<dbReference type="EMBL" id="QKLU01000003">
    <property type="protein sequence ID" value="PYF74674.1"/>
    <property type="molecule type" value="Genomic_DNA"/>
</dbReference>
<dbReference type="OrthoDB" id="6290225at2"/>
<comment type="caution">
    <text evidence="2">The sequence shown here is derived from an EMBL/GenBank/DDBJ whole genome shotgun (WGS) entry which is preliminary data.</text>
</comment>
<accession>A0A318UE53</accession>